<feature type="domain" description="Peptidase S26" evidence="1">
    <location>
        <begin position="30"/>
        <end position="187"/>
    </location>
</feature>
<dbReference type="Gene3D" id="2.10.109.10">
    <property type="entry name" value="Umud Fragment, subunit A"/>
    <property type="match status" value="1"/>
</dbReference>
<reference evidence="2 3" key="1">
    <citation type="submission" date="2023-03" db="EMBL/GenBank/DDBJ databases">
        <title>NovoSphingobium album sp. nov. isolated from polycyclic aromatic hydrocarbons- and heavy-metal polluted soil.</title>
        <authorList>
            <person name="Liu Z."/>
            <person name="Wang K."/>
        </authorList>
    </citation>
    <scope>NUCLEOTIDE SEQUENCE [LARGE SCALE GENOMIC DNA]</scope>
    <source>
        <strain evidence="2 3">H3SJ31-1</strain>
    </source>
</reference>
<accession>A0ABT5WQ80</accession>
<dbReference type="SUPFAM" id="SSF51306">
    <property type="entry name" value="LexA/Signal peptidase"/>
    <property type="match status" value="1"/>
</dbReference>
<evidence type="ECO:0000313" key="3">
    <source>
        <dbReference type="Proteomes" id="UP001216253"/>
    </source>
</evidence>
<dbReference type="RefSeq" id="WP_275228257.1">
    <property type="nucleotide sequence ID" value="NZ_JARESE010000029.1"/>
</dbReference>
<name>A0ABT5WQ80_9SPHN</name>
<dbReference type="InterPro" id="IPR036286">
    <property type="entry name" value="LexA/Signal_pep-like_sf"/>
</dbReference>
<evidence type="ECO:0000259" key="1">
    <source>
        <dbReference type="Pfam" id="PF10502"/>
    </source>
</evidence>
<dbReference type="Pfam" id="PF10502">
    <property type="entry name" value="Peptidase_S26"/>
    <property type="match status" value="1"/>
</dbReference>
<proteinExistence type="predicted"/>
<sequence>MQGGVDAPLLAWGDALRAAKVRRRKLGRRIAVLAAGGAVLLASAVFPPTPRLVWNASASAPIGLYAVSPEDLAEAGDMVIARVPAPHRRLAATRRYLPMNVPLVKRVAAAAGDEVCALGQEIFVNGRWTAERRVADGAGRPMPMWSGCVRLRGRQLFLLMDTPASFDGRYFGVTEGIDVIGKARLLWTR</sequence>
<organism evidence="2 3">
    <name type="scientific">Novosphingobium album</name>
    <name type="common">ex Liu et al. 2023</name>
    <dbReference type="NCBI Taxonomy" id="3031130"/>
    <lineage>
        <taxon>Bacteria</taxon>
        <taxon>Pseudomonadati</taxon>
        <taxon>Pseudomonadota</taxon>
        <taxon>Alphaproteobacteria</taxon>
        <taxon>Sphingomonadales</taxon>
        <taxon>Sphingomonadaceae</taxon>
        <taxon>Novosphingobium</taxon>
    </lineage>
</organism>
<protein>
    <submittedName>
        <fullName evidence="2">S26 family signal peptidase</fullName>
    </submittedName>
</protein>
<comment type="caution">
    <text evidence="2">The sequence shown here is derived from an EMBL/GenBank/DDBJ whole genome shotgun (WGS) entry which is preliminary data.</text>
</comment>
<evidence type="ECO:0000313" key="2">
    <source>
        <dbReference type="EMBL" id="MDE8652171.1"/>
    </source>
</evidence>
<dbReference type="EMBL" id="JARESE010000029">
    <property type="protein sequence ID" value="MDE8652171.1"/>
    <property type="molecule type" value="Genomic_DNA"/>
</dbReference>
<dbReference type="Proteomes" id="UP001216253">
    <property type="component" value="Unassembled WGS sequence"/>
</dbReference>
<dbReference type="InterPro" id="IPR019533">
    <property type="entry name" value="Peptidase_S26"/>
</dbReference>
<gene>
    <name evidence="2" type="ORF">PYV00_10635</name>
</gene>
<keyword evidence="3" id="KW-1185">Reference proteome</keyword>